<evidence type="ECO:0000256" key="1">
    <source>
        <dbReference type="SAM" id="MobiDB-lite"/>
    </source>
</evidence>
<dbReference type="GO" id="GO:0010507">
    <property type="term" value="P:negative regulation of autophagy"/>
    <property type="evidence" value="ECO:0007669"/>
    <property type="project" value="TreeGrafter"/>
</dbReference>
<organism evidence="2 3">
    <name type="scientific">Gambusia affinis</name>
    <name type="common">Western mosquitofish</name>
    <name type="synonym">Heterandria affinis</name>
    <dbReference type="NCBI Taxonomy" id="33528"/>
    <lineage>
        <taxon>Eukaryota</taxon>
        <taxon>Metazoa</taxon>
        <taxon>Chordata</taxon>
        <taxon>Craniata</taxon>
        <taxon>Vertebrata</taxon>
        <taxon>Euteleostomi</taxon>
        <taxon>Actinopterygii</taxon>
        <taxon>Neopterygii</taxon>
        <taxon>Teleostei</taxon>
        <taxon>Neoteleostei</taxon>
        <taxon>Acanthomorphata</taxon>
        <taxon>Ovalentaria</taxon>
        <taxon>Atherinomorphae</taxon>
        <taxon>Cyprinodontiformes</taxon>
        <taxon>Poeciliidae</taxon>
        <taxon>Poeciliinae</taxon>
        <taxon>Gambusia</taxon>
    </lineage>
</organism>
<evidence type="ECO:0000313" key="3">
    <source>
        <dbReference type="Proteomes" id="UP000250572"/>
    </source>
</evidence>
<dbReference type="PANTHER" id="PTHR32014">
    <property type="entry name" value="BCL-2-MODIFYING FACTOR"/>
    <property type="match status" value="1"/>
</dbReference>
<proteinExistence type="predicted"/>
<reference evidence="2 3" key="1">
    <citation type="journal article" date="2018" name="G3 (Bethesda)">
        <title>A High-Quality Reference Genome for the Invasive Mosquitofish Gambusia affinis Using a Chicago Library.</title>
        <authorList>
            <person name="Hoffberg S.L."/>
            <person name="Troendle N.J."/>
            <person name="Glenn T.C."/>
            <person name="Mahmud O."/>
            <person name="Louha S."/>
            <person name="Chalopin D."/>
            <person name="Bennetzen J.L."/>
            <person name="Mauricio R."/>
        </authorList>
    </citation>
    <scope>NUCLEOTIDE SEQUENCE [LARGE SCALE GENOMIC DNA]</scope>
    <source>
        <strain evidence="2">NE01/NJP1002.9</strain>
        <tissue evidence="2">Muscle</tissue>
    </source>
</reference>
<dbReference type="PANTHER" id="PTHR32014:SF3">
    <property type="entry name" value="BCL2-MODIFYING FACTOR 2"/>
    <property type="match status" value="1"/>
</dbReference>
<dbReference type="Pfam" id="PF15185">
    <property type="entry name" value="BMF"/>
    <property type="match status" value="1"/>
</dbReference>
<evidence type="ECO:0000313" key="2">
    <source>
        <dbReference type="EMBL" id="PWA27659.1"/>
    </source>
</evidence>
<dbReference type="GO" id="GO:0043065">
    <property type="term" value="P:positive regulation of apoptotic process"/>
    <property type="evidence" value="ECO:0007669"/>
    <property type="project" value="TreeGrafter"/>
</dbReference>
<accession>A0A315VYX5</accession>
<comment type="caution">
    <text evidence="2">The sequence shown here is derived from an EMBL/GenBank/DDBJ whole genome shotgun (WGS) entry which is preliminary data.</text>
</comment>
<gene>
    <name evidence="2" type="ORF">CCH79_00000009</name>
</gene>
<dbReference type="Proteomes" id="UP000250572">
    <property type="component" value="Unassembled WGS sequence"/>
</dbReference>
<feature type="region of interest" description="Disordered" evidence="1">
    <location>
        <begin position="25"/>
        <end position="58"/>
    </location>
</feature>
<protein>
    <submittedName>
        <fullName evidence="2">Uncharacterized protein</fullName>
    </submittedName>
</protein>
<dbReference type="EMBL" id="NHOQ01001000">
    <property type="protein sequence ID" value="PWA27659.1"/>
    <property type="molecule type" value="Genomic_DNA"/>
</dbReference>
<dbReference type="AlphaFoldDB" id="A0A315VYX5"/>
<keyword evidence="3" id="KW-1185">Reference proteome</keyword>
<dbReference type="InterPro" id="IPR028192">
    <property type="entry name" value="BMF"/>
</dbReference>
<sequence>MSVSTDGAAEGATLCWDFEPLTNSQASPAAQRQRMANKEERAHAPVSNRQSETGYRRHETVAARTALNWRSRSLPLRRRMDDEEEDMSLPTSQLRVLPFGDVKQHEQWSSSQAVATVTAAAVVARSQDHGNHGINAVSCSIHLQPHMPFNGNAGAPLHLPAQFVPMEDRGGRHIVEEEDRGAEDDRMAQRPEVEPMGLSAEAQIGRKLREIGDKFHQDHIELFMRHQRQNLPVWMRLTIALFGYLFPREPLVPRVRREQR</sequence>
<dbReference type="GO" id="GO:0016459">
    <property type="term" value="C:myosin complex"/>
    <property type="evidence" value="ECO:0007669"/>
    <property type="project" value="TreeGrafter"/>
</dbReference>
<name>A0A315VYX5_GAMAF</name>
<dbReference type="GO" id="GO:0006915">
    <property type="term" value="P:apoptotic process"/>
    <property type="evidence" value="ECO:0007669"/>
    <property type="project" value="InterPro"/>
</dbReference>